<dbReference type="InterPro" id="IPR011059">
    <property type="entry name" value="Metal-dep_hydrolase_composite"/>
</dbReference>
<dbReference type="Pfam" id="PF01979">
    <property type="entry name" value="Amidohydro_1"/>
    <property type="match status" value="1"/>
</dbReference>
<protein>
    <submittedName>
        <fullName evidence="3">Amidohydrolase family protein</fullName>
    </submittedName>
</protein>
<name>A0ABY6D811_9RHOB</name>
<dbReference type="PANTHER" id="PTHR11647:SF1">
    <property type="entry name" value="COLLAPSIN RESPONSE MEDIATOR PROTEIN"/>
    <property type="match status" value="1"/>
</dbReference>
<comment type="cofactor">
    <cofactor evidence="1">
        <name>Zn(2+)</name>
        <dbReference type="ChEBI" id="CHEBI:29105"/>
    </cofactor>
</comment>
<dbReference type="Proteomes" id="UP001064087">
    <property type="component" value="Chromosome"/>
</dbReference>
<proteinExistence type="predicted"/>
<evidence type="ECO:0000259" key="2">
    <source>
        <dbReference type="Pfam" id="PF01979"/>
    </source>
</evidence>
<keyword evidence="4" id="KW-1185">Reference proteome</keyword>
<reference evidence="3" key="1">
    <citation type="submission" date="2022-10" db="EMBL/GenBank/DDBJ databases">
        <title>Roseovarius pelagicus sp. nov., isolated from Arctic seawater.</title>
        <authorList>
            <person name="Hong Y.W."/>
            <person name="Hwang C.Y."/>
        </authorList>
    </citation>
    <scope>NUCLEOTIDE SEQUENCE</scope>
    <source>
        <strain evidence="3">HL-MP18</strain>
    </source>
</reference>
<dbReference type="EMBL" id="CP106738">
    <property type="protein sequence ID" value="UXX82054.1"/>
    <property type="molecule type" value="Genomic_DNA"/>
</dbReference>
<sequence>MARWILAVPTSPRLMPKAEIVCPGFVDNHVHVLGGGGGLGFASRAPELQTSQLVRGGITSVIGMLGFDATTKDMASLVAKTKAFVQDGISAYCITGATLEHPIPTLTGRIRTDIAFVDEIIGVGEISISELGYGYDSFGEGAQYIAKAAVEGLLAGRLAGKSGYLCLQVPPYLSEVLKPIFEVLDKTGIPITQFLPSHVNQTDEYMSDAINWGNRNGYVDIGANYSPENNFSRSTLPSKAYGILREGGVPANRITMSSDGNGAPPKEEAGEKSPVVANYMPVRSLHRVWKRWVRDEGVSIEDALAPVTSNPAAIAGLSRKGRIAVGGDADLLILNEDLEIDTVIARGQPHFRSGAMVRTGMFDATIRDEMGTAQHVVGG</sequence>
<dbReference type="InterPro" id="IPR032466">
    <property type="entry name" value="Metal_Hydrolase"/>
</dbReference>
<dbReference type="SUPFAM" id="SSF51338">
    <property type="entry name" value="Composite domain of metallo-dependent hydrolases"/>
    <property type="match status" value="1"/>
</dbReference>
<gene>
    <name evidence="3" type="ORF">N7U68_13160</name>
</gene>
<evidence type="ECO:0000313" key="3">
    <source>
        <dbReference type="EMBL" id="UXX82054.1"/>
    </source>
</evidence>
<dbReference type="SUPFAM" id="SSF51556">
    <property type="entry name" value="Metallo-dependent hydrolases"/>
    <property type="match status" value="1"/>
</dbReference>
<evidence type="ECO:0000313" key="4">
    <source>
        <dbReference type="Proteomes" id="UP001064087"/>
    </source>
</evidence>
<dbReference type="InterPro" id="IPR050378">
    <property type="entry name" value="Metallo-dep_Hydrolases_sf"/>
</dbReference>
<accession>A0ABY6D811</accession>
<dbReference type="InterPro" id="IPR006680">
    <property type="entry name" value="Amidohydro-rel"/>
</dbReference>
<dbReference type="Gene3D" id="2.30.40.10">
    <property type="entry name" value="Urease, subunit C, domain 1"/>
    <property type="match status" value="1"/>
</dbReference>
<evidence type="ECO:0000256" key="1">
    <source>
        <dbReference type="ARBA" id="ARBA00001947"/>
    </source>
</evidence>
<dbReference type="Gene3D" id="3.20.20.140">
    <property type="entry name" value="Metal-dependent hydrolases"/>
    <property type="match status" value="1"/>
</dbReference>
<dbReference type="RefSeq" id="WP_263047088.1">
    <property type="nucleotide sequence ID" value="NZ_CP106738.1"/>
</dbReference>
<feature type="domain" description="Amidohydrolase-related" evidence="2">
    <location>
        <begin position="243"/>
        <end position="348"/>
    </location>
</feature>
<dbReference type="PANTHER" id="PTHR11647">
    <property type="entry name" value="HYDRANTOINASE/DIHYDROPYRIMIDINASE FAMILY MEMBER"/>
    <property type="match status" value="1"/>
</dbReference>
<organism evidence="3 4">
    <name type="scientific">Roseovarius pelagicus</name>
    <dbReference type="NCBI Taxonomy" id="2980108"/>
    <lineage>
        <taxon>Bacteria</taxon>
        <taxon>Pseudomonadati</taxon>
        <taxon>Pseudomonadota</taxon>
        <taxon>Alphaproteobacteria</taxon>
        <taxon>Rhodobacterales</taxon>
        <taxon>Roseobacteraceae</taxon>
        <taxon>Roseovarius</taxon>
    </lineage>
</organism>